<dbReference type="RefSeq" id="WP_184793338.1">
    <property type="nucleotide sequence ID" value="NZ_JACHMY010000001.1"/>
</dbReference>
<dbReference type="EMBL" id="JACHMY010000001">
    <property type="protein sequence ID" value="MBB5833450.1"/>
    <property type="molecule type" value="Genomic_DNA"/>
</dbReference>
<dbReference type="AlphaFoldDB" id="A0A7W9J150"/>
<reference evidence="1 2" key="1">
    <citation type="submission" date="2020-08" db="EMBL/GenBank/DDBJ databases">
        <title>Sequencing the genomes of 1000 actinobacteria strains.</title>
        <authorList>
            <person name="Klenk H.-P."/>
        </authorList>
    </citation>
    <scope>NUCLEOTIDE SEQUENCE [LARGE SCALE GENOMIC DNA]</scope>
    <source>
        <strain evidence="1 2">DSM 28967</strain>
    </source>
</reference>
<proteinExistence type="predicted"/>
<name>A0A7W9J150_9ACTN</name>
<gene>
    <name evidence="1" type="ORF">HDA39_000184</name>
</gene>
<evidence type="ECO:0000313" key="1">
    <source>
        <dbReference type="EMBL" id="MBB5833450.1"/>
    </source>
</evidence>
<organism evidence="1 2">
    <name type="scientific">Kribbella italica</name>
    <dbReference type="NCBI Taxonomy" id="1540520"/>
    <lineage>
        <taxon>Bacteria</taxon>
        <taxon>Bacillati</taxon>
        <taxon>Actinomycetota</taxon>
        <taxon>Actinomycetes</taxon>
        <taxon>Propionibacteriales</taxon>
        <taxon>Kribbellaceae</taxon>
        <taxon>Kribbella</taxon>
    </lineage>
</organism>
<accession>A0A7W9J150</accession>
<sequence>MAITFTKKHVATMAEVLDRDHEDLDAAAVAALSAALEIIEKRAKFTVVGQLRFPAGHLTPDEARANQVALGWYATEGQADAAALSLVYSTATHETFQTWTLPIFNGTPAAYYTTRKQAREAAENSLKSGPEAELQRRVQWFKDNPEAETPDWGPIWKTEVSV</sequence>
<dbReference type="Proteomes" id="UP000549971">
    <property type="component" value="Unassembled WGS sequence"/>
</dbReference>
<keyword evidence="2" id="KW-1185">Reference proteome</keyword>
<comment type="caution">
    <text evidence="1">The sequence shown here is derived from an EMBL/GenBank/DDBJ whole genome shotgun (WGS) entry which is preliminary data.</text>
</comment>
<protein>
    <submittedName>
        <fullName evidence="1">Uncharacterized protein</fullName>
    </submittedName>
</protein>
<evidence type="ECO:0000313" key="2">
    <source>
        <dbReference type="Proteomes" id="UP000549971"/>
    </source>
</evidence>